<gene>
    <name evidence="2" type="ORF">PCON_10586</name>
</gene>
<protein>
    <submittedName>
        <fullName evidence="2">Uncharacterized protein</fullName>
    </submittedName>
</protein>
<proteinExistence type="predicted"/>
<dbReference type="Proteomes" id="UP000018144">
    <property type="component" value="Unassembled WGS sequence"/>
</dbReference>
<keyword evidence="3" id="KW-1185">Reference proteome</keyword>
<name>U4LHB8_PYROM</name>
<feature type="region of interest" description="Disordered" evidence="1">
    <location>
        <begin position="44"/>
        <end position="66"/>
    </location>
</feature>
<dbReference type="EMBL" id="HF935585">
    <property type="protein sequence ID" value="CCX31303.1"/>
    <property type="molecule type" value="Genomic_DNA"/>
</dbReference>
<reference evidence="2 3" key="1">
    <citation type="journal article" date="2013" name="PLoS Genet.">
        <title>The genome and development-dependent transcriptomes of Pyronema confluens: a window into fungal evolution.</title>
        <authorList>
            <person name="Traeger S."/>
            <person name="Altegoer F."/>
            <person name="Freitag M."/>
            <person name="Gabaldon T."/>
            <person name="Kempken F."/>
            <person name="Kumar A."/>
            <person name="Marcet-Houben M."/>
            <person name="Poggeler S."/>
            <person name="Stajich J.E."/>
            <person name="Nowrousian M."/>
        </authorList>
    </citation>
    <scope>NUCLEOTIDE SEQUENCE [LARGE SCALE GENOMIC DNA]</scope>
    <source>
        <strain evidence="3">CBS 100304</strain>
        <tissue evidence="2">Vegetative mycelium</tissue>
    </source>
</reference>
<organism evidence="2 3">
    <name type="scientific">Pyronema omphalodes (strain CBS 100304)</name>
    <name type="common">Pyronema confluens</name>
    <dbReference type="NCBI Taxonomy" id="1076935"/>
    <lineage>
        <taxon>Eukaryota</taxon>
        <taxon>Fungi</taxon>
        <taxon>Dikarya</taxon>
        <taxon>Ascomycota</taxon>
        <taxon>Pezizomycotina</taxon>
        <taxon>Pezizomycetes</taxon>
        <taxon>Pezizales</taxon>
        <taxon>Pyronemataceae</taxon>
        <taxon>Pyronema</taxon>
    </lineage>
</organism>
<sequence length="66" mass="7560">MNNISLEHASLAVHLERMQNIPAFDAGAQILQAIAALSRRMDEQMQQQDQKMQQAMQQIHQEISRS</sequence>
<evidence type="ECO:0000256" key="1">
    <source>
        <dbReference type="SAM" id="MobiDB-lite"/>
    </source>
</evidence>
<evidence type="ECO:0000313" key="3">
    <source>
        <dbReference type="Proteomes" id="UP000018144"/>
    </source>
</evidence>
<accession>U4LHB8</accession>
<evidence type="ECO:0000313" key="2">
    <source>
        <dbReference type="EMBL" id="CCX31303.1"/>
    </source>
</evidence>
<dbReference type="AlphaFoldDB" id="U4LHB8"/>